<evidence type="ECO:0000259" key="1">
    <source>
        <dbReference type="Pfam" id="PF13873"/>
    </source>
</evidence>
<gene>
    <name evidence="2" type="ORF">LOTGIDRAFT_163996</name>
</gene>
<dbReference type="OrthoDB" id="6162621at2759"/>
<reference evidence="2 3" key="1">
    <citation type="journal article" date="2013" name="Nature">
        <title>Insights into bilaterian evolution from three spiralian genomes.</title>
        <authorList>
            <person name="Simakov O."/>
            <person name="Marletaz F."/>
            <person name="Cho S.J."/>
            <person name="Edsinger-Gonzales E."/>
            <person name="Havlak P."/>
            <person name="Hellsten U."/>
            <person name="Kuo D.H."/>
            <person name="Larsson T."/>
            <person name="Lv J."/>
            <person name="Arendt D."/>
            <person name="Savage R."/>
            <person name="Osoegawa K."/>
            <person name="de Jong P."/>
            <person name="Grimwood J."/>
            <person name="Chapman J.A."/>
            <person name="Shapiro H."/>
            <person name="Aerts A."/>
            <person name="Otillar R.P."/>
            <person name="Terry A.Y."/>
            <person name="Boore J.L."/>
            <person name="Grigoriev I.V."/>
            <person name="Lindberg D.R."/>
            <person name="Seaver E.C."/>
            <person name="Weisblat D.A."/>
            <person name="Putnam N.H."/>
            <person name="Rokhsar D.S."/>
        </authorList>
    </citation>
    <scope>NUCLEOTIDE SEQUENCE [LARGE SCALE GENOMIC DNA]</scope>
</reference>
<feature type="domain" description="Myb/SANT-like DNA-binding" evidence="1">
    <location>
        <begin position="45"/>
        <end position="95"/>
    </location>
</feature>
<dbReference type="InterPro" id="IPR028002">
    <property type="entry name" value="Myb_DNA-bind_5"/>
</dbReference>
<sequence length="116" mass="13556">MAQWYQALDNTILTDGVSQSLIIKKKIKGLRIICRRLRKTKKTPQLTVIEQKFLIDVVDEFKGVLESKRNDIRTIQRKEKAWREIEANFCSMPTFFKQDHKQDSFTLAQPTSVLDG</sequence>
<organism evidence="2 3">
    <name type="scientific">Lottia gigantea</name>
    <name type="common">Giant owl limpet</name>
    <dbReference type="NCBI Taxonomy" id="225164"/>
    <lineage>
        <taxon>Eukaryota</taxon>
        <taxon>Metazoa</taxon>
        <taxon>Spiralia</taxon>
        <taxon>Lophotrochozoa</taxon>
        <taxon>Mollusca</taxon>
        <taxon>Gastropoda</taxon>
        <taxon>Patellogastropoda</taxon>
        <taxon>Lottioidea</taxon>
        <taxon>Lottiidae</taxon>
        <taxon>Lottia</taxon>
    </lineage>
</organism>
<dbReference type="RefSeq" id="XP_009058712.1">
    <property type="nucleotide sequence ID" value="XM_009060464.1"/>
</dbReference>
<dbReference type="GeneID" id="20239589"/>
<dbReference type="CTD" id="20239589"/>
<evidence type="ECO:0000313" key="2">
    <source>
        <dbReference type="EMBL" id="ESO90721.1"/>
    </source>
</evidence>
<evidence type="ECO:0000313" key="3">
    <source>
        <dbReference type="Proteomes" id="UP000030746"/>
    </source>
</evidence>
<protein>
    <recommendedName>
        <fullName evidence="1">Myb/SANT-like DNA-binding domain-containing protein</fullName>
    </recommendedName>
</protein>
<dbReference type="AlphaFoldDB" id="V4ABN0"/>
<dbReference type="Pfam" id="PF13873">
    <property type="entry name" value="Myb_DNA-bind_5"/>
    <property type="match status" value="1"/>
</dbReference>
<dbReference type="KEGG" id="lgi:LOTGIDRAFT_163996"/>
<dbReference type="Proteomes" id="UP000030746">
    <property type="component" value="Unassembled WGS sequence"/>
</dbReference>
<proteinExistence type="predicted"/>
<accession>V4ABN0</accession>
<dbReference type="EMBL" id="KB202367">
    <property type="protein sequence ID" value="ESO90721.1"/>
    <property type="molecule type" value="Genomic_DNA"/>
</dbReference>
<keyword evidence="3" id="KW-1185">Reference proteome</keyword>
<name>V4ABN0_LOTGI</name>
<dbReference type="HOGENOM" id="CLU_2099634_0_0_1"/>